<dbReference type="PANTHER" id="PTHR43798:SF31">
    <property type="entry name" value="AB HYDROLASE SUPERFAMILY PROTEIN YCLE"/>
    <property type="match status" value="1"/>
</dbReference>
<evidence type="ECO:0000256" key="1">
    <source>
        <dbReference type="ARBA" id="ARBA00022801"/>
    </source>
</evidence>
<dbReference type="InterPro" id="IPR000073">
    <property type="entry name" value="AB_hydrolase_1"/>
</dbReference>
<dbReference type="Pfam" id="PF00561">
    <property type="entry name" value="Abhydrolase_1"/>
    <property type="match status" value="1"/>
</dbReference>
<evidence type="ECO:0000313" key="3">
    <source>
        <dbReference type="Proteomes" id="UP000183263"/>
    </source>
</evidence>
<dbReference type="SUPFAM" id="SSF53474">
    <property type="entry name" value="alpha/beta-Hydrolases"/>
    <property type="match status" value="1"/>
</dbReference>
<evidence type="ECO:0000313" key="2">
    <source>
        <dbReference type="EMBL" id="SDI78839.1"/>
    </source>
</evidence>
<dbReference type="InterPro" id="IPR050266">
    <property type="entry name" value="AB_hydrolase_sf"/>
</dbReference>
<keyword evidence="1" id="KW-0378">Hydrolase</keyword>
<dbReference type="InterPro" id="IPR029058">
    <property type="entry name" value="AB_hydrolase_fold"/>
</dbReference>
<dbReference type="RefSeq" id="WP_072738979.1">
    <property type="nucleotide sequence ID" value="NZ_CP048813.1"/>
</dbReference>
<proteinExistence type="predicted"/>
<protein>
    <submittedName>
        <fullName evidence="2">Pimeloyl-ACP methyl ester carboxylesterase</fullName>
    </submittedName>
</protein>
<dbReference type="AlphaFoldDB" id="A0A1G8NF13"/>
<keyword evidence="3" id="KW-1185">Reference proteome</keyword>
<dbReference type="GO" id="GO:0016787">
    <property type="term" value="F:hydrolase activity"/>
    <property type="evidence" value="ECO:0007669"/>
    <property type="project" value="UniProtKB-KW"/>
</dbReference>
<reference evidence="2 3" key="1">
    <citation type="submission" date="2016-10" db="EMBL/GenBank/DDBJ databases">
        <authorList>
            <person name="de Groot N.N."/>
        </authorList>
    </citation>
    <scope>NUCLEOTIDE SEQUENCE [LARGE SCALE GENOMIC DNA]</scope>
    <source>
        <strain evidence="2 3">DSM 44892</strain>
    </source>
</reference>
<sequence>MVADTSGGPDTAAPRSGRVRIAGRQVHYVEAGTGRPVLLIHGMAGSWTHWARTIPFLARRHRVVAIDLPGFGDSQARLNGCSFDAMVDTVDRVRALLDLDRPVVIGHSMGAPVALRYAATHPDHVTATIAVCGAVSWFALPARSGPFGALRRRLDPANTAVLFEVLTAGVPVPTALRRVVARHDTLRRAALWPYLAGPNNDEETASLLLAGAGSAGALPTVASIALADPFDRLDRIRCPVLCVGTAHDRVSPPRLVRALAERIPSAENATIPHCGHLPMLEQPGAFHAVVDGYLRRHT</sequence>
<dbReference type="Proteomes" id="UP000183263">
    <property type="component" value="Unassembled WGS sequence"/>
</dbReference>
<organism evidence="2 3">
    <name type="scientific">Rhodococcus triatomae</name>
    <dbReference type="NCBI Taxonomy" id="300028"/>
    <lineage>
        <taxon>Bacteria</taxon>
        <taxon>Bacillati</taxon>
        <taxon>Actinomycetota</taxon>
        <taxon>Actinomycetes</taxon>
        <taxon>Mycobacteriales</taxon>
        <taxon>Nocardiaceae</taxon>
        <taxon>Rhodococcus</taxon>
    </lineage>
</organism>
<dbReference type="Gene3D" id="3.40.50.1820">
    <property type="entry name" value="alpha/beta hydrolase"/>
    <property type="match status" value="1"/>
</dbReference>
<dbReference type="EMBL" id="FNDN01000011">
    <property type="protein sequence ID" value="SDI78839.1"/>
    <property type="molecule type" value="Genomic_DNA"/>
</dbReference>
<dbReference type="PRINTS" id="PR00111">
    <property type="entry name" value="ABHYDROLASE"/>
</dbReference>
<accession>A0A1G8NF13</accession>
<dbReference type="GO" id="GO:0016020">
    <property type="term" value="C:membrane"/>
    <property type="evidence" value="ECO:0007669"/>
    <property type="project" value="TreeGrafter"/>
</dbReference>
<gene>
    <name evidence="2" type="ORF">SAMN05444695_11151</name>
</gene>
<name>A0A1G8NF13_9NOCA</name>
<dbReference type="PANTHER" id="PTHR43798">
    <property type="entry name" value="MONOACYLGLYCEROL LIPASE"/>
    <property type="match status" value="1"/>
</dbReference>